<dbReference type="SUPFAM" id="SSF54106">
    <property type="entry name" value="LysM domain"/>
    <property type="match status" value="2"/>
</dbReference>
<dbReference type="Proteomes" id="UP000184604">
    <property type="component" value="Chromosome"/>
</dbReference>
<dbReference type="EMBL" id="CP018335">
    <property type="protein sequence ID" value="APM39550.1"/>
    <property type="molecule type" value="Genomic_DNA"/>
</dbReference>
<dbReference type="SMART" id="SM00257">
    <property type="entry name" value="LysM"/>
    <property type="match status" value="2"/>
</dbReference>
<name>A0A1L5F9Q2_CLOKL</name>
<dbReference type="CDD" id="cd00118">
    <property type="entry name" value="LysM"/>
    <property type="match status" value="2"/>
</dbReference>
<accession>A0A1L5F9Q2</accession>
<feature type="domain" description="LysM" evidence="1">
    <location>
        <begin position="66"/>
        <end position="110"/>
    </location>
</feature>
<proteinExistence type="predicted"/>
<dbReference type="Gene3D" id="3.10.350.10">
    <property type="entry name" value="LysM domain"/>
    <property type="match status" value="2"/>
</dbReference>
<dbReference type="InterPro" id="IPR036779">
    <property type="entry name" value="LysM_dom_sf"/>
</dbReference>
<dbReference type="RefSeq" id="WP_073539170.1">
    <property type="nucleotide sequence ID" value="NZ_CP018335.1"/>
</dbReference>
<dbReference type="InterPro" id="IPR018392">
    <property type="entry name" value="LysM"/>
</dbReference>
<evidence type="ECO:0000259" key="1">
    <source>
        <dbReference type="PROSITE" id="PS51782"/>
    </source>
</evidence>
<evidence type="ECO:0000313" key="3">
    <source>
        <dbReference type="Proteomes" id="UP000184604"/>
    </source>
</evidence>
<gene>
    <name evidence="2" type="ORF">BS101_12760</name>
</gene>
<feature type="domain" description="LysM" evidence="1">
    <location>
        <begin position="14"/>
        <end position="58"/>
    </location>
</feature>
<sequence length="221" mass="24961">MPYNYYRQCPANHYPYVIQPGDTLYNISRRLEVSIQRIIASNPGINPYYLKVGQIICIPACPPNYTSRIIQPGDTLYKISREYNVSVESILDANPGIDPNYLRVGQRLCIPPSNSESENCEKTTSAMQDDIDVLKNESTVQKTHESNYRNSTQTTTTATVTERQIRFNAVNVAFSGNYSGHYTSGKSYPYYADASSGGQRGINVRDNFGVWHSFNYRVPLT</sequence>
<dbReference type="AlphaFoldDB" id="A0A1L5F9Q2"/>
<dbReference type="PROSITE" id="PS51782">
    <property type="entry name" value="LYSM"/>
    <property type="match status" value="2"/>
</dbReference>
<dbReference type="PANTHER" id="PTHR33734">
    <property type="entry name" value="LYSM DOMAIN-CONTAINING GPI-ANCHORED PROTEIN 2"/>
    <property type="match status" value="1"/>
</dbReference>
<reference evidence="2 3" key="1">
    <citation type="submission" date="2016-12" db="EMBL/GenBank/DDBJ databases">
        <title>Complete genome sequence of Clostridium kluyveri JZZ isolated from the pit mud of a Chinese flavor liquor-making factory.</title>
        <authorList>
            <person name="Wang Y."/>
        </authorList>
    </citation>
    <scope>NUCLEOTIDE SEQUENCE [LARGE SCALE GENOMIC DNA]</scope>
    <source>
        <strain evidence="2 3">JZZ</strain>
    </source>
</reference>
<dbReference type="Pfam" id="PF01476">
    <property type="entry name" value="LysM"/>
    <property type="match status" value="2"/>
</dbReference>
<organism evidence="2 3">
    <name type="scientific">Clostridium kluyveri</name>
    <dbReference type="NCBI Taxonomy" id="1534"/>
    <lineage>
        <taxon>Bacteria</taxon>
        <taxon>Bacillati</taxon>
        <taxon>Bacillota</taxon>
        <taxon>Clostridia</taxon>
        <taxon>Eubacteriales</taxon>
        <taxon>Clostridiaceae</taxon>
        <taxon>Clostridium</taxon>
    </lineage>
</organism>
<dbReference type="PANTHER" id="PTHR33734:SF22">
    <property type="entry name" value="MEMBRANE-BOUND LYTIC MUREIN TRANSGLYCOSYLASE D"/>
    <property type="match status" value="1"/>
</dbReference>
<evidence type="ECO:0000313" key="2">
    <source>
        <dbReference type="EMBL" id="APM39550.1"/>
    </source>
</evidence>
<protein>
    <submittedName>
        <fullName evidence="2">Peptidoglycan-binding protein</fullName>
    </submittedName>
</protein>
<dbReference type="OrthoDB" id="9811296at2"/>